<accession>A0ABY6ZM43</accession>
<gene>
    <name evidence="2" type="ORF">NZD89_11775</name>
</gene>
<evidence type="ECO:0000259" key="1">
    <source>
        <dbReference type="Pfam" id="PF22790"/>
    </source>
</evidence>
<dbReference type="EMBL" id="CP104067">
    <property type="protein sequence ID" value="WAH43993.1"/>
    <property type="molecule type" value="Genomic_DNA"/>
</dbReference>
<dbReference type="RefSeq" id="WP_268007896.1">
    <property type="nucleotide sequence ID" value="NZ_CP104067.1"/>
</dbReference>
<proteinExistence type="predicted"/>
<dbReference type="Pfam" id="PF22790">
    <property type="entry name" value="YkoP"/>
    <property type="match status" value="1"/>
</dbReference>
<feature type="domain" description="YkoP-like" evidence="1">
    <location>
        <begin position="3"/>
        <end position="184"/>
    </location>
</feature>
<keyword evidence="3" id="KW-1185">Reference proteome</keyword>
<dbReference type="InterPro" id="IPR054467">
    <property type="entry name" value="YkoP-like_dom"/>
</dbReference>
<organism evidence="2 3">
    <name type="scientific">Alicyclobacillus fastidiosus</name>
    <dbReference type="NCBI Taxonomy" id="392011"/>
    <lineage>
        <taxon>Bacteria</taxon>
        <taxon>Bacillati</taxon>
        <taxon>Bacillota</taxon>
        <taxon>Bacilli</taxon>
        <taxon>Bacillales</taxon>
        <taxon>Alicyclobacillaceae</taxon>
        <taxon>Alicyclobacillus</taxon>
    </lineage>
</organism>
<evidence type="ECO:0000313" key="2">
    <source>
        <dbReference type="EMBL" id="WAH43993.1"/>
    </source>
</evidence>
<name>A0ABY6ZM43_9BACL</name>
<reference evidence="2" key="1">
    <citation type="submission" date="2022-08" db="EMBL/GenBank/DDBJ databases">
        <title>Alicyclobacillus fastidiosus DSM 17978, complete genome.</title>
        <authorList>
            <person name="Wang Q."/>
            <person name="Cai R."/>
            <person name="Wang Z."/>
        </authorList>
    </citation>
    <scope>NUCLEOTIDE SEQUENCE</scope>
    <source>
        <strain evidence="2">DSM 17978</strain>
    </source>
</reference>
<evidence type="ECO:0000313" key="3">
    <source>
        <dbReference type="Proteomes" id="UP001164761"/>
    </source>
</evidence>
<dbReference type="Proteomes" id="UP001164761">
    <property type="component" value="Chromosome"/>
</dbReference>
<sequence length="214" mass="24597">MRKRVLRRIFDVWELIFHKICHLEDIEPGVEHLFYITRRRYLGRMFSVDGVSVKRFDPVVELHINNALVERRLRENENVVRAMVQLIRQARQSLPALANAVQGDKYRDAEVLYGITFIHRGIERLGFQTLPLDESSLMTRITKWHLRNVLKMLNPHADDILRTHSSMLEPRLVVATKAGMIARYQSPPEAGVETAEGSAADYGATSAYSFTAEP</sequence>
<protein>
    <submittedName>
        <fullName evidence="2">Polysaccharide deacetylase</fullName>
    </submittedName>
</protein>